<dbReference type="SUPFAM" id="SSF46785">
    <property type="entry name" value="Winged helix' DNA-binding domain"/>
    <property type="match status" value="1"/>
</dbReference>
<sequence>MSSSVERALHILVELASGPATISELGRRLDVHRTTSLRLLRTLEDERFVRRMDDGRYRIGPRMTTLAQAALEGLDLRAAASGHLRELGDRCGHTVHLSALDGSRVVYVDKVESRHAIRMYSRIGASAPLHATAVGKALLARLPTDERDRLLGEEPFPSYTANTRTTRAALDEDLARAAERGWALDDFEHEEFIQCVAAPVFDAAGRATAAVSVSVPRMVVDREGLLALAPDVSATARAVSEELGWNQT</sequence>
<evidence type="ECO:0000256" key="2">
    <source>
        <dbReference type="ARBA" id="ARBA00023125"/>
    </source>
</evidence>
<dbReference type="PROSITE" id="PS51077">
    <property type="entry name" value="HTH_ICLR"/>
    <property type="match status" value="1"/>
</dbReference>
<organism evidence="6 7">
    <name type="scientific">Haloactinospora alba</name>
    <dbReference type="NCBI Taxonomy" id="405555"/>
    <lineage>
        <taxon>Bacteria</taxon>
        <taxon>Bacillati</taxon>
        <taxon>Actinomycetota</taxon>
        <taxon>Actinomycetes</taxon>
        <taxon>Streptosporangiales</taxon>
        <taxon>Nocardiopsidaceae</taxon>
        <taxon>Haloactinospora</taxon>
    </lineage>
</organism>
<keyword evidence="3" id="KW-0804">Transcription</keyword>
<keyword evidence="2" id="KW-0238">DNA-binding</keyword>
<dbReference type="InterPro" id="IPR014757">
    <property type="entry name" value="Tscrpt_reg_IclR_C"/>
</dbReference>
<dbReference type="GO" id="GO:0045892">
    <property type="term" value="P:negative regulation of DNA-templated transcription"/>
    <property type="evidence" value="ECO:0007669"/>
    <property type="project" value="TreeGrafter"/>
</dbReference>
<dbReference type="OrthoDB" id="3730822at2"/>
<dbReference type="SMART" id="SM00346">
    <property type="entry name" value="HTH_ICLR"/>
    <property type="match status" value="1"/>
</dbReference>
<evidence type="ECO:0000259" key="5">
    <source>
        <dbReference type="PROSITE" id="PS51078"/>
    </source>
</evidence>
<dbReference type="AlphaFoldDB" id="A0A543NNT8"/>
<dbReference type="PROSITE" id="PS51078">
    <property type="entry name" value="ICLR_ED"/>
    <property type="match status" value="1"/>
</dbReference>
<evidence type="ECO:0000313" key="7">
    <source>
        <dbReference type="Proteomes" id="UP000317422"/>
    </source>
</evidence>
<dbReference type="InterPro" id="IPR036390">
    <property type="entry name" value="WH_DNA-bd_sf"/>
</dbReference>
<dbReference type="Gene3D" id="3.30.450.40">
    <property type="match status" value="1"/>
</dbReference>
<dbReference type="GO" id="GO:0003700">
    <property type="term" value="F:DNA-binding transcription factor activity"/>
    <property type="evidence" value="ECO:0007669"/>
    <property type="project" value="TreeGrafter"/>
</dbReference>
<dbReference type="InterPro" id="IPR057527">
    <property type="entry name" value="HVO_A0261-like_N"/>
</dbReference>
<dbReference type="SUPFAM" id="SSF55781">
    <property type="entry name" value="GAF domain-like"/>
    <property type="match status" value="1"/>
</dbReference>
<dbReference type="PANTHER" id="PTHR30136">
    <property type="entry name" value="HELIX-TURN-HELIX TRANSCRIPTIONAL REGULATOR, ICLR FAMILY"/>
    <property type="match status" value="1"/>
</dbReference>
<evidence type="ECO:0000256" key="3">
    <source>
        <dbReference type="ARBA" id="ARBA00023163"/>
    </source>
</evidence>
<evidence type="ECO:0000259" key="4">
    <source>
        <dbReference type="PROSITE" id="PS51077"/>
    </source>
</evidence>
<dbReference type="GO" id="GO:0003677">
    <property type="term" value="F:DNA binding"/>
    <property type="evidence" value="ECO:0007669"/>
    <property type="project" value="UniProtKB-KW"/>
</dbReference>
<keyword evidence="7" id="KW-1185">Reference proteome</keyword>
<dbReference type="InterPro" id="IPR005471">
    <property type="entry name" value="Tscrpt_reg_IclR_N"/>
</dbReference>
<dbReference type="Gene3D" id="1.10.10.10">
    <property type="entry name" value="Winged helix-like DNA-binding domain superfamily/Winged helix DNA-binding domain"/>
    <property type="match status" value="1"/>
</dbReference>
<protein>
    <submittedName>
        <fullName evidence="6">IclR family transcriptional regulator</fullName>
    </submittedName>
</protein>
<proteinExistence type="predicted"/>
<dbReference type="Pfam" id="PF25213">
    <property type="entry name" value="HVO_A0261_N"/>
    <property type="match status" value="1"/>
</dbReference>
<reference evidence="6 7" key="1">
    <citation type="submission" date="2019-06" db="EMBL/GenBank/DDBJ databases">
        <title>Sequencing the genomes of 1000 actinobacteria strains.</title>
        <authorList>
            <person name="Klenk H.-P."/>
        </authorList>
    </citation>
    <scope>NUCLEOTIDE SEQUENCE [LARGE SCALE GENOMIC DNA]</scope>
    <source>
        <strain evidence="6 7">DSM 45015</strain>
    </source>
</reference>
<name>A0A543NNT8_9ACTN</name>
<feature type="domain" description="HTH iclR-type" evidence="4">
    <location>
        <begin position="2"/>
        <end position="61"/>
    </location>
</feature>
<keyword evidence="1" id="KW-0805">Transcription regulation</keyword>
<feature type="domain" description="IclR-ED" evidence="5">
    <location>
        <begin position="62"/>
        <end position="245"/>
    </location>
</feature>
<dbReference type="Pfam" id="PF01614">
    <property type="entry name" value="IclR_C"/>
    <property type="match status" value="1"/>
</dbReference>
<dbReference type="EMBL" id="VFQC01000001">
    <property type="protein sequence ID" value="TQN33436.1"/>
    <property type="molecule type" value="Genomic_DNA"/>
</dbReference>
<accession>A0A543NNT8</accession>
<gene>
    <name evidence="6" type="ORF">FHX37_3453</name>
</gene>
<dbReference type="Proteomes" id="UP000317422">
    <property type="component" value="Unassembled WGS sequence"/>
</dbReference>
<dbReference type="RefSeq" id="WP_141924797.1">
    <property type="nucleotide sequence ID" value="NZ_VFQC01000001.1"/>
</dbReference>
<evidence type="ECO:0000256" key="1">
    <source>
        <dbReference type="ARBA" id="ARBA00023015"/>
    </source>
</evidence>
<dbReference type="PANTHER" id="PTHR30136:SF24">
    <property type="entry name" value="HTH-TYPE TRANSCRIPTIONAL REPRESSOR ALLR"/>
    <property type="match status" value="1"/>
</dbReference>
<comment type="caution">
    <text evidence="6">The sequence shown here is derived from an EMBL/GenBank/DDBJ whole genome shotgun (WGS) entry which is preliminary data.</text>
</comment>
<dbReference type="InterPro" id="IPR050707">
    <property type="entry name" value="HTH_MetabolicPath_Reg"/>
</dbReference>
<dbReference type="InterPro" id="IPR029016">
    <property type="entry name" value="GAF-like_dom_sf"/>
</dbReference>
<evidence type="ECO:0000313" key="6">
    <source>
        <dbReference type="EMBL" id="TQN33436.1"/>
    </source>
</evidence>
<dbReference type="InterPro" id="IPR036388">
    <property type="entry name" value="WH-like_DNA-bd_sf"/>
</dbReference>